<keyword evidence="1" id="KW-0496">Mitochondrion</keyword>
<accession>Q6UVS1</accession>
<name>Q6UVS1_TUPAK</name>
<evidence type="ECO:0000313" key="1">
    <source>
        <dbReference type="EMBL" id="AAQ18753.1"/>
    </source>
</evidence>
<organism evidence="1">
    <name type="scientific">Tupiella akineta</name>
    <name type="common">Green alga</name>
    <name type="synonym">Pseudendoclonium akinetum</name>
    <dbReference type="NCBI Taxonomy" id="160070"/>
    <lineage>
        <taxon>Eukaryota</taxon>
        <taxon>Viridiplantae</taxon>
        <taxon>Chlorophyta</taxon>
        <taxon>core chlorophytes</taxon>
        <taxon>Ulvophyceae</taxon>
        <taxon>OUU clade</taxon>
        <taxon>Ulotrichales</taxon>
        <taxon>Tupiellaceae</taxon>
        <taxon>Tupiella</taxon>
    </lineage>
</organism>
<reference evidence="1" key="2">
    <citation type="journal article" date="2004" name="Mol. Biol. Evol.">
        <title>The complete mitochondrial DNA sequence of the green alga Pseudendoclonium akinetum (Ulvophyceae) highlights distinctive evolutionary trends in the chlorophyta and suggests a sister-group relationship between the Ulvophyceae and Chlorophyceae.</title>
        <authorList>
            <person name="Pombert J.F."/>
            <person name="Otis C."/>
            <person name="Lemieux C."/>
            <person name="Turmel M."/>
        </authorList>
    </citation>
    <scope>NUCLEOTIDE SEQUENCE</scope>
    <source>
        <strain evidence="1">UTEX 1912</strain>
    </source>
</reference>
<sequence length="77" mass="8779">MRRSLCKLFLLLPAAQKQKQFVRRLTNFGGRKFAHFIRKLRRKAPSEGCGERLRGPNLLIAFADCGKKSANSRFSGK</sequence>
<proteinExistence type="predicted"/>
<reference evidence="1" key="1">
    <citation type="submission" date="2003-08" db="EMBL/GenBank/DDBJ databases">
        <authorList>
            <person name="Pombert J.-F."/>
            <person name="Otis C."/>
            <person name="Lemieux C."/>
            <person name="Turmel M."/>
        </authorList>
    </citation>
    <scope>NUCLEOTIDE SEQUENCE</scope>
    <source>
        <strain evidence="1">UTEX 1912</strain>
    </source>
</reference>
<protein>
    <submittedName>
        <fullName evidence="1">Uncharacterized protein</fullName>
    </submittedName>
</protein>
<dbReference type="GeneID" id="2847082"/>
<dbReference type="EMBL" id="AY359242">
    <property type="protein sequence ID" value="AAQ18753.1"/>
    <property type="molecule type" value="Genomic_DNA"/>
</dbReference>
<dbReference type="RefSeq" id="YP_025794.1">
    <property type="nucleotide sequence ID" value="NC_005926.1"/>
</dbReference>
<geneLocation type="mitochondrion" evidence="1"/>
<dbReference type="AlphaFoldDB" id="Q6UVS1"/>
<gene>
    <name evidence="1" type="primary">orf77</name>
</gene>